<dbReference type="RefSeq" id="WP_016481802.1">
    <property type="nucleotide sequence ID" value="NC_021487.1"/>
</dbReference>
<feature type="transmembrane region" description="Helical" evidence="7">
    <location>
        <begin position="485"/>
        <end position="508"/>
    </location>
</feature>
<protein>
    <submittedName>
        <fullName evidence="9">ABC-type sugar transport systems, permease components</fullName>
    </submittedName>
</protein>
<dbReference type="AlphaFoldDB" id="S0ET57"/>
<keyword evidence="9" id="KW-0762">Sugar transport</keyword>
<evidence type="ECO:0000256" key="2">
    <source>
        <dbReference type="ARBA" id="ARBA00022448"/>
    </source>
</evidence>
<dbReference type="Pfam" id="PF01547">
    <property type="entry name" value="SBP_bac_1"/>
    <property type="match status" value="1"/>
</dbReference>
<evidence type="ECO:0000256" key="3">
    <source>
        <dbReference type="ARBA" id="ARBA00022475"/>
    </source>
</evidence>
<dbReference type="GO" id="GO:0005886">
    <property type="term" value="C:plasma membrane"/>
    <property type="evidence" value="ECO:0007669"/>
    <property type="project" value="UniProtKB-SubCell"/>
</dbReference>
<keyword evidence="6 7" id="KW-0472">Membrane</keyword>
<dbReference type="PANTHER" id="PTHR30193:SF1">
    <property type="entry name" value="ABC TRANSPORTER PERMEASE PROTEIN YESP-RELATED"/>
    <property type="match status" value="1"/>
</dbReference>
<dbReference type="Gene3D" id="3.40.190.10">
    <property type="entry name" value="Periplasmic binding protein-like II"/>
    <property type="match status" value="1"/>
</dbReference>
<dbReference type="KEGG" id="ccz:CCALI_00405"/>
<dbReference type="InterPro" id="IPR006059">
    <property type="entry name" value="SBP"/>
</dbReference>
<evidence type="ECO:0000256" key="1">
    <source>
        <dbReference type="ARBA" id="ARBA00004651"/>
    </source>
</evidence>
<reference evidence="10" key="1">
    <citation type="submission" date="2013-03" db="EMBL/GenBank/DDBJ databases">
        <title>Genome sequence of Chthonomonas calidirosea, the first sequenced genome from the Armatimonadetes phylum (formally candidate division OP10).</title>
        <authorList>
            <person name="Lee K.C.Y."/>
            <person name="Morgan X.C."/>
            <person name="Dunfield P.F."/>
            <person name="Tamas I."/>
            <person name="Houghton K.M."/>
            <person name="Vyssotski M."/>
            <person name="Ryan J.L.J."/>
            <person name="Lagutin K."/>
            <person name="McDonald I.R."/>
            <person name="Stott M.B."/>
        </authorList>
    </citation>
    <scope>NUCLEOTIDE SEQUENCE [LARGE SCALE GENOMIC DNA]</scope>
    <source>
        <strain evidence="10">DSM 23976 / ICMP 18418 / T49</strain>
    </source>
</reference>
<comment type="similarity">
    <text evidence="7">Belongs to the binding-protein-dependent transport system permease family.</text>
</comment>
<dbReference type="InterPro" id="IPR000515">
    <property type="entry name" value="MetI-like"/>
</dbReference>
<dbReference type="PATRIC" id="fig|1303518.3.peg.411"/>
<dbReference type="PROSITE" id="PS50928">
    <property type="entry name" value="ABC_TM1"/>
    <property type="match status" value="1"/>
</dbReference>
<feature type="domain" description="ABC transmembrane type-1" evidence="8">
    <location>
        <begin position="587"/>
        <end position="811"/>
    </location>
</feature>
<dbReference type="SUPFAM" id="SSF53850">
    <property type="entry name" value="Periplasmic binding protein-like II"/>
    <property type="match status" value="1"/>
</dbReference>
<dbReference type="InterPro" id="IPR035906">
    <property type="entry name" value="MetI-like_sf"/>
</dbReference>
<evidence type="ECO:0000313" key="9">
    <source>
        <dbReference type="EMBL" id="CCW34240.1"/>
    </source>
</evidence>
<gene>
    <name evidence="9" type="ORF">CCALI_00405</name>
</gene>
<dbReference type="SUPFAM" id="SSF161098">
    <property type="entry name" value="MetI-like"/>
    <property type="match status" value="1"/>
</dbReference>
<accession>S0ET57</accession>
<evidence type="ECO:0000259" key="8">
    <source>
        <dbReference type="PROSITE" id="PS50928"/>
    </source>
</evidence>
<dbReference type="HOGENOM" id="CLU_342805_0_0_0"/>
<dbReference type="PANTHER" id="PTHR30193">
    <property type="entry name" value="ABC TRANSPORTER PERMEASE PROTEIN"/>
    <property type="match status" value="1"/>
</dbReference>
<keyword evidence="2 7" id="KW-0813">Transport</keyword>
<dbReference type="InParanoid" id="S0ET57"/>
<feature type="transmembrane region" description="Helical" evidence="7">
    <location>
        <begin position="624"/>
        <end position="644"/>
    </location>
</feature>
<dbReference type="GO" id="GO:0055085">
    <property type="term" value="P:transmembrane transport"/>
    <property type="evidence" value="ECO:0007669"/>
    <property type="project" value="InterPro"/>
</dbReference>
<dbReference type="Pfam" id="PF00528">
    <property type="entry name" value="BPD_transp_1"/>
    <property type="match status" value="1"/>
</dbReference>
<organism evidence="9 10">
    <name type="scientific">Chthonomonas calidirosea (strain DSM 23976 / ICMP 18418 / T49)</name>
    <dbReference type="NCBI Taxonomy" id="1303518"/>
    <lineage>
        <taxon>Bacteria</taxon>
        <taxon>Bacillati</taxon>
        <taxon>Armatimonadota</taxon>
        <taxon>Chthonomonadia</taxon>
        <taxon>Chthonomonadales</taxon>
        <taxon>Chthonomonadaceae</taxon>
        <taxon>Chthonomonas</taxon>
    </lineage>
</organism>
<feature type="transmembrane region" description="Helical" evidence="7">
    <location>
        <begin position="787"/>
        <end position="810"/>
    </location>
</feature>
<evidence type="ECO:0000256" key="4">
    <source>
        <dbReference type="ARBA" id="ARBA00022692"/>
    </source>
</evidence>
<dbReference type="FunCoup" id="S0ET57">
    <property type="interactions" value="32"/>
</dbReference>
<keyword evidence="5 7" id="KW-1133">Transmembrane helix</keyword>
<name>S0ET57_CHTCT</name>
<proteinExistence type="inferred from homology"/>
<feature type="transmembrane region" description="Helical" evidence="7">
    <location>
        <begin position="590"/>
        <end position="612"/>
    </location>
</feature>
<feature type="transmembrane region" description="Helical" evidence="7">
    <location>
        <begin position="528"/>
        <end position="552"/>
    </location>
</feature>
<keyword evidence="10" id="KW-1185">Reference proteome</keyword>
<evidence type="ECO:0000256" key="7">
    <source>
        <dbReference type="RuleBase" id="RU363032"/>
    </source>
</evidence>
<comment type="subcellular location">
    <subcellularLocation>
        <location evidence="1 7">Cell membrane</location>
        <topology evidence="1 7">Multi-pass membrane protein</topology>
    </subcellularLocation>
</comment>
<dbReference type="InterPro" id="IPR051393">
    <property type="entry name" value="ABC_transporter_permease"/>
</dbReference>
<evidence type="ECO:0000313" key="10">
    <source>
        <dbReference type="Proteomes" id="UP000014227"/>
    </source>
</evidence>
<dbReference type="STRING" id="454171.CP488_00751"/>
<feature type="transmembrane region" description="Helical" evidence="7">
    <location>
        <begin position="733"/>
        <end position="752"/>
    </location>
</feature>
<dbReference type="eggNOG" id="COG1175">
    <property type="taxonomic scope" value="Bacteria"/>
</dbReference>
<dbReference type="Proteomes" id="UP000014227">
    <property type="component" value="Chromosome I"/>
</dbReference>
<dbReference type="CDD" id="cd14748">
    <property type="entry name" value="PBP2_UgpB"/>
    <property type="match status" value="1"/>
</dbReference>
<evidence type="ECO:0000256" key="6">
    <source>
        <dbReference type="ARBA" id="ARBA00023136"/>
    </source>
</evidence>
<dbReference type="CDD" id="cd06261">
    <property type="entry name" value="TM_PBP2"/>
    <property type="match status" value="1"/>
</dbReference>
<feature type="transmembrane region" description="Helical" evidence="7">
    <location>
        <begin position="683"/>
        <end position="701"/>
    </location>
</feature>
<dbReference type="OrthoDB" id="9761387at2"/>
<dbReference type="EMBL" id="HF951689">
    <property type="protein sequence ID" value="CCW34240.1"/>
    <property type="molecule type" value="Genomic_DNA"/>
</dbReference>
<keyword evidence="3" id="KW-1003">Cell membrane</keyword>
<dbReference type="Gene3D" id="1.10.3720.10">
    <property type="entry name" value="MetI-like"/>
    <property type="match status" value="1"/>
</dbReference>
<dbReference type="eggNOG" id="COG1653">
    <property type="taxonomic scope" value="Bacteria"/>
</dbReference>
<sequence>MFRRPLRISKVICIGIAIVALCALEGCFAPEVPPGKIKLVVWGMQLGEETAGLEARIAAFEKMHPNIVVSVLGMGAGNMDPQKLMTSIVGNVPPDVIHQDRFTIGDWASRDTFLPLDNLIARDRNKPFGVRPEDYYPACWREATYTNPKTGEKHVFAIPDSTDDRALFYNKALFREAGIVDAKGNPMPPRTWDELLQDAVKLTKYNPDGTINRIGFIPNYGNSWLYLYAWQNDGEFMSPDGKHCTMNAKPNVEALAYMVKVYDALGGINKISAFQSGFQPNELDPFLTGKVAMKIDGSWVPASIARYKPDLDFGVAPAPVPADRYYHRGRFAHDKDTFVTWAGGFSYAIPRGARHVEAAWEFIKWMTSPQAALIDAEATKAYDASKGRPFVPSLSANRMTNRVVFAKYGPKDPKFKKAMELFISMMDHARFRPVTFVGQRLWDEQVRAMDVATHHQKSPQAALDEATRVVQHELDKVFEEDTYPLIPPVVPIVLSVIAGCVVLGIALWRVFQILRMRQLGRAEAIAGYVFIAPWLVGFLIFTAGPMIASLYFSFCDYDVLHPARWVGLHNYVEMFGRDDGYYLRVSLFNAMYVAVIGIPLGIVTSLSVALLLNAKVKGMSFYRTAFYLPSIVPVVASAVLWIWLLNGDPNRGLIDAAWKATLDRWFGWAPPGWLADAAWAKPALILQGLWGAGSGMILWLAGLQGIPQHLYEAAEIDGAGWWAKFRNVTVPMLSPYIFFNVIMGIIGTLQQFDSVYVLSGGDLSQPAGPLDSLLMPVLYLFKNAFQYFKMGFASALAWFLFVIILLLTLIQLKLAPRWVYYEAEKR</sequence>
<evidence type="ECO:0000256" key="5">
    <source>
        <dbReference type="ARBA" id="ARBA00022989"/>
    </source>
</evidence>
<keyword evidence="4 7" id="KW-0812">Transmembrane</keyword>